<keyword evidence="10" id="KW-1185">Reference proteome</keyword>
<dbReference type="GO" id="GO:0002028">
    <property type="term" value="P:regulation of sodium ion transport"/>
    <property type="evidence" value="ECO:0007669"/>
    <property type="project" value="UniProtKB-UniRule"/>
</dbReference>
<accession>A0AAW1VAW8</accession>
<dbReference type="InterPro" id="IPR008516">
    <property type="entry name" value="Na/K-Atpase_Interacting"/>
</dbReference>
<comment type="subcellular location">
    <subcellularLocation>
        <location evidence="1 7">Cell membrane</location>
        <topology evidence="1 7">Multi-pass membrane protein</topology>
    </subcellularLocation>
</comment>
<keyword evidence="4 7" id="KW-0812">Transmembrane</keyword>
<evidence type="ECO:0000256" key="7">
    <source>
        <dbReference type="RuleBase" id="RU368041"/>
    </source>
</evidence>
<dbReference type="PANTHER" id="PTHR13084:SF6">
    <property type="entry name" value="SODIUM_POTASSIUM-TRANSPORTING ATPASE SUBUNIT BETA-1-INTERACTING PROTEIN"/>
    <property type="match status" value="1"/>
</dbReference>
<evidence type="ECO:0000256" key="8">
    <source>
        <dbReference type="SAM" id="MobiDB-lite"/>
    </source>
</evidence>
<keyword evidence="6 7" id="KW-0472">Membrane</keyword>
<evidence type="ECO:0000256" key="6">
    <source>
        <dbReference type="ARBA" id="ARBA00023136"/>
    </source>
</evidence>
<keyword evidence="5 7" id="KW-1133">Transmembrane helix</keyword>
<keyword evidence="3 7" id="KW-1003">Cell membrane</keyword>
<feature type="transmembrane region" description="Helical" evidence="7">
    <location>
        <begin position="65"/>
        <end position="86"/>
    </location>
</feature>
<evidence type="ECO:0000313" key="9">
    <source>
        <dbReference type="EMBL" id="KAK9890259.1"/>
    </source>
</evidence>
<feature type="compositionally biased region" description="Basic residues" evidence="8">
    <location>
        <begin position="223"/>
        <end position="232"/>
    </location>
</feature>
<gene>
    <name evidence="9" type="ORF">WA026_010369</name>
</gene>
<dbReference type="Pfam" id="PF05640">
    <property type="entry name" value="NKAIN"/>
    <property type="match status" value="1"/>
</dbReference>
<evidence type="ECO:0000256" key="5">
    <source>
        <dbReference type="ARBA" id="ARBA00022989"/>
    </source>
</evidence>
<comment type="similarity">
    <text evidence="2 7">Belongs to the NKAIN family.</text>
</comment>
<feature type="transmembrane region" description="Helical" evidence="7">
    <location>
        <begin position="32"/>
        <end position="53"/>
    </location>
</feature>
<evidence type="ECO:0000256" key="4">
    <source>
        <dbReference type="ARBA" id="ARBA00022692"/>
    </source>
</evidence>
<feature type="region of interest" description="Disordered" evidence="8">
    <location>
        <begin position="213"/>
        <end position="263"/>
    </location>
</feature>
<dbReference type="Proteomes" id="UP001431783">
    <property type="component" value="Unassembled WGS sequence"/>
</dbReference>
<sequence>MGFHIRRYIFLSTCLIQMIVVVQRQVFDFLGFLWIPILTNFFEIIFIILGFFGGYQNRAKYIISYIGWQILWILWNIFLICLYLDLGDLNHKTNIVLKLDIKSESWWRTEGPQCKKTISPEASPDVEISSDVENCLFNYVNVEIFQCGLQSIFAVLGVLFGINLIRVFSSGSDTSFSDKNSKRKRQRTSLYSIEFSTDLENRHDDYINDINQLPVTMSPKPMTPRKVKRRSVMTRGSSTRYSTSSKRHSAARSSTRSSRRSLQNPITCLIEQQKSLSSFERSSHSEVPVPPCLNASNNNLGTYSHANLTYQQSSTQSLNKMDDLDELYNGRPASVRSSYSNFHGTRDFNYANINPYQHSHATPQVPQKKHKLRNGSAPMFLNNGPPAYSSQR</sequence>
<evidence type="ECO:0000256" key="2">
    <source>
        <dbReference type="ARBA" id="ARBA00006364"/>
    </source>
</evidence>
<dbReference type="AlphaFoldDB" id="A0AAW1VAW8"/>
<feature type="compositionally biased region" description="Low complexity" evidence="8">
    <location>
        <begin position="234"/>
        <end position="244"/>
    </location>
</feature>
<dbReference type="PANTHER" id="PTHR13084">
    <property type="entry name" value="T-CELL LYMPHOMA BREAKPOINT-ASSOCIATED TARGET 1-RELATED"/>
    <property type="match status" value="1"/>
</dbReference>
<proteinExistence type="inferred from homology"/>
<reference evidence="9 10" key="1">
    <citation type="submission" date="2023-03" db="EMBL/GenBank/DDBJ databases">
        <title>Genome insight into feeding habits of ladybird beetles.</title>
        <authorList>
            <person name="Li H.-S."/>
            <person name="Huang Y.-H."/>
            <person name="Pang H."/>
        </authorList>
    </citation>
    <scope>NUCLEOTIDE SEQUENCE [LARGE SCALE GENOMIC DNA]</scope>
    <source>
        <strain evidence="9">SYSU_2023b</strain>
        <tissue evidence="9">Whole body</tissue>
    </source>
</reference>
<evidence type="ECO:0000313" key="10">
    <source>
        <dbReference type="Proteomes" id="UP001431783"/>
    </source>
</evidence>
<feature type="region of interest" description="Disordered" evidence="8">
    <location>
        <begin position="357"/>
        <end position="392"/>
    </location>
</feature>
<dbReference type="GO" id="GO:0005886">
    <property type="term" value="C:plasma membrane"/>
    <property type="evidence" value="ECO:0007669"/>
    <property type="project" value="UniProtKB-SubCell"/>
</dbReference>
<comment type="caution">
    <text evidence="9">The sequence shown here is derived from an EMBL/GenBank/DDBJ whole genome shotgun (WGS) entry which is preliminary data.</text>
</comment>
<organism evidence="9 10">
    <name type="scientific">Henosepilachna vigintioctopunctata</name>
    <dbReference type="NCBI Taxonomy" id="420089"/>
    <lineage>
        <taxon>Eukaryota</taxon>
        <taxon>Metazoa</taxon>
        <taxon>Ecdysozoa</taxon>
        <taxon>Arthropoda</taxon>
        <taxon>Hexapoda</taxon>
        <taxon>Insecta</taxon>
        <taxon>Pterygota</taxon>
        <taxon>Neoptera</taxon>
        <taxon>Endopterygota</taxon>
        <taxon>Coleoptera</taxon>
        <taxon>Polyphaga</taxon>
        <taxon>Cucujiformia</taxon>
        <taxon>Coccinelloidea</taxon>
        <taxon>Coccinellidae</taxon>
        <taxon>Epilachninae</taxon>
        <taxon>Epilachnini</taxon>
        <taxon>Henosepilachna</taxon>
    </lineage>
</organism>
<evidence type="ECO:0000256" key="1">
    <source>
        <dbReference type="ARBA" id="ARBA00004651"/>
    </source>
</evidence>
<feature type="transmembrane region" description="Helical" evidence="7">
    <location>
        <begin position="7"/>
        <end position="26"/>
    </location>
</feature>
<name>A0AAW1VAW8_9CUCU</name>
<dbReference type="EMBL" id="JARQZJ010000125">
    <property type="protein sequence ID" value="KAK9890259.1"/>
    <property type="molecule type" value="Genomic_DNA"/>
</dbReference>
<evidence type="ECO:0000256" key="3">
    <source>
        <dbReference type="ARBA" id="ARBA00022475"/>
    </source>
</evidence>
<protein>
    <recommendedName>
        <fullName evidence="7">Sodium/potassium-transporting ATPase subunit beta-1-interacting protein</fullName>
        <shortName evidence="7">Na(+)/K(+)-transporting ATPase subunit beta-1-interacting protein</shortName>
    </recommendedName>
</protein>